<dbReference type="Pfam" id="PF18075">
    <property type="entry name" value="FtsX_ECD"/>
    <property type="match status" value="1"/>
</dbReference>
<dbReference type="Pfam" id="PF02687">
    <property type="entry name" value="FtsX"/>
    <property type="match status" value="1"/>
</dbReference>
<dbReference type="Proteomes" id="UP000002964">
    <property type="component" value="Unassembled WGS sequence"/>
</dbReference>
<feature type="transmembrane region" description="Helical" evidence="13">
    <location>
        <begin position="50"/>
        <end position="77"/>
    </location>
</feature>
<evidence type="ECO:0000256" key="10">
    <source>
        <dbReference type="ARBA" id="ARBA00023136"/>
    </source>
</evidence>
<keyword evidence="6 12" id="KW-0997">Cell inner membrane</keyword>
<dbReference type="GO" id="GO:0051301">
    <property type="term" value="P:cell division"/>
    <property type="evidence" value="ECO:0007669"/>
    <property type="project" value="UniProtKB-KW"/>
</dbReference>
<evidence type="ECO:0000256" key="4">
    <source>
        <dbReference type="ARBA" id="ARBA00021907"/>
    </source>
</evidence>
<evidence type="ECO:0000256" key="1">
    <source>
        <dbReference type="ARBA" id="ARBA00004429"/>
    </source>
</evidence>
<protein>
    <recommendedName>
        <fullName evidence="4 12">Cell division protein FtsX</fullName>
    </recommendedName>
</protein>
<evidence type="ECO:0000256" key="12">
    <source>
        <dbReference type="PIRNR" id="PIRNR003097"/>
    </source>
</evidence>
<dbReference type="AlphaFoldDB" id="H8Z6J6"/>
<dbReference type="NCBIfam" id="TIGR00439">
    <property type="entry name" value="FtsX_Gneg"/>
    <property type="match status" value="1"/>
</dbReference>
<feature type="transmembrane region" description="Helical" evidence="13">
    <location>
        <begin position="207"/>
        <end position="227"/>
    </location>
</feature>
<proteinExistence type="inferred from homology"/>
<keyword evidence="9 13" id="KW-1133">Transmembrane helix</keyword>
<dbReference type="InterPro" id="IPR004513">
    <property type="entry name" value="FtsX"/>
</dbReference>
<comment type="subunit">
    <text evidence="3">Forms a membrane-associated complex with FtsE.</text>
</comment>
<evidence type="ECO:0000313" key="17">
    <source>
        <dbReference type="Proteomes" id="UP000002964"/>
    </source>
</evidence>
<dbReference type="PANTHER" id="PTHR47755">
    <property type="entry name" value="CELL DIVISION PROTEIN FTSX"/>
    <property type="match status" value="1"/>
</dbReference>
<keyword evidence="11 12" id="KW-0131">Cell cycle</keyword>
<name>H8Z6J6_9GAMM</name>
<evidence type="ECO:0000313" key="16">
    <source>
        <dbReference type="EMBL" id="EIC19694.1"/>
    </source>
</evidence>
<dbReference type="InterPro" id="IPR003838">
    <property type="entry name" value="ABC3_permease_C"/>
</dbReference>
<evidence type="ECO:0000256" key="2">
    <source>
        <dbReference type="ARBA" id="ARBA00007379"/>
    </source>
</evidence>
<dbReference type="PIRSF" id="PIRSF003097">
    <property type="entry name" value="FtsX"/>
    <property type="match status" value="1"/>
</dbReference>
<dbReference type="HOGENOM" id="CLU_073546_0_0_6"/>
<evidence type="ECO:0000256" key="8">
    <source>
        <dbReference type="ARBA" id="ARBA00022692"/>
    </source>
</evidence>
<evidence type="ECO:0000256" key="9">
    <source>
        <dbReference type="ARBA" id="ARBA00022989"/>
    </source>
</evidence>
<dbReference type="GO" id="GO:0005886">
    <property type="term" value="C:plasma membrane"/>
    <property type="evidence" value="ECO:0007669"/>
    <property type="project" value="UniProtKB-SubCell"/>
</dbReference>
<dbReference type="EMBL" id="JH603170">
    <property type="protein sequence ID" value="EIC19694.1"/>
    <property type="molecule type" value="Genomic_DNA"/>
</dbReference>
<organism evidence="16 17">
    <name type="scientific">Thiorhodovibrio frisius</name>
    <dbReference type="NCBI Taxonomy" id="631362"/>
    <lineage>
        <taxon>Bacteria</taxon>
        <taxon>Pseudomonadati</taxon>
        <taxon>Pseudomonadota</taxon>
        <taxon>Gammaproteobacteria</taxon>
        <taxon>Chromatiales</taxon>
        <taxon>Chromatiaceae</taxon>
        <taxon>Thiorhodovibrio</taxon>
    </lineage>
</organism>
<evidence type="ECO:0000256" key="6">
    <source>
        <dbReference type="ARBA" id="ARBA00022519"/>
    </source>
</evidence>
<feature type="domain" description="FtsX extracellular" evidence="15">
    <location>
        <begin position="93"/>
        <end position="184"/>
    </location>
</feature>
<evidence type="ECO:0000256" key="5">
    <source>
        <dbReference type="ARBA" id="ARBA00022475"/>
    </source>
</evidence>
<evidence type="ECO:0000256" key="11">
    <source>
        <dbReference type="ARBA" id="ARBA00023306"/>
    </source>
</evidence>
<keyword evidence="10 12" id="KW-0472">Membrane</keyword>
<evidence type="ECO:0000259" key="15">
    <source>
        <dbReference type="Pfam" id="PF18075"/>
    </source>
</evidence>
<keyword evidence="8 13" id="KW-0812">Transmembrane</keyword>
<comment type="similarity">
    <text evidence="2 12">Belongs to the ABC-4 integral membrane protein family. FtsX subfamily.</text>
</comment>
<dbReference type="STRING" id="631362.Thi970DRAFT_03286"/>
<evidence type="ECO:0000259" key="14">
    <source>
        <dbReference type="Pfam" id="PF02687"/>
    </source>
</evidence>
<reference evidence="17" key="1">
    <citation type="submission" date="2011-06" db="EMBL/GenBank/DDBJ databases">
        <authorList>
            <consortium name="US DOE Joint Genome Institute (JGI-PGF)"/>
            <person name="Lucas S."/>
            <person name="Han J."/>
            <person name="Lapidus A."/>
            <person name="Cheng J.-F."/>
            <person name="Goodwin L."/>
            <person name="Pitluck S."/>
            <person name="Peters L."/>
            <person name="Land M.L."/>
            <person name="Hauser L."/>
            <person name="Vogl K."/>
            <person name="Liu Z."/>
            <person name="Overmann J."/>
            <person name="Frigaard N.-U."/>
            <person name="Bryant D.A."/>
            <person name="Woyke T.J."/>
        </authorList>
    </citation>
    <scope>NUCLEOTIDE SEQUENCE [LARGE SCALE GENOMIC DNA]</scope>
    <source>
        <strain evidence="17">970</strain>
    </source>
</reference>
<keyword evidence="17" id="KW-1185">Reference proteome</keyword>
<feature type="transmembrane region" description="Helical" evidence="13">
    <location>
        <begin position="303"/>
        <end position="325"/>
    </location>
</feature>
<keyword evidence="7 12" id="KW-0132">Cell division</keyword>
<evidence type="ECO:0000256" key="3">
    <source>
        <dbReference type="ARBA" id="ARBA00011160"/>
    </source>
</evidence>
<evidence type="ECO:0000256" key="7">
    <source>
        <dbReference type="ARBA" id="ARBA00022618"/>
    </source>
</evidence>
<evidence type="ECO:0000256" key="13">
    <source>
        <dbReference type="SAM" id="Phobius"/>
    </source>
</evidence>
<dbReference type="Gene3D" id="3.30.70.3040">
    <property type="match status" value="1"/>
</dbReference>
<gene>
    <name evidence="16" type="ORF">Thi970DRAFT_03286</name>
</gene>
<dbReference type="InterPro" id="IPR047590">
    <property type="entry name" value="FtsX_proteobact-type"/>
</dbReference>
<feature type="domain" description="ABC3 transporter permease C-terminal" evidence="14">
    <location>
        <begin position="210"/>
        <end position="328"/>
    </location>
</feature>
<dbReference type="eggNOG" id="COG2177">
    <property type="taxonomic scope" value="Bacteria"/>
</dbReference>
<feature type="transmembrane region" description="Helical" evidence="13">
    <location>
        <begin position="260"/>
        <end position="283"/>
    </location>
</feature>
<dbReference type="PANTHER" id="PTHR47755:SF1">
    <property type="entry name" value="CELL DIVISION PROTEIN FTSX"/>
    <property type="match status" value="1"/>
</dbReference>
<dbReference type="GO" id="GO:0032153">
    <property type="term" value="C:cell division site"/>
    <property type="evidence" value="ECO:0007669"/>
    <property type="project" value="TreeGrafter"/>
</dbReference>
<comment type="subcellular location">
    <subcellularLocation>
        <location evidence="1">Cell inner membrane</location>
        <topology evidence="1">Multi-pass membrane protein</topology>
    </subcellularLocation>
</comment>
<reference evidence="16 17" key="2">
    <citation type="submission" date="2011-11" db="EMBL/GenBank/DDBJ databases">
        <authorList>
            <consortium name="US DOE Joint Genome Institute"/>
            <person name="Lucas S."/>
            <person name="Han J."/>
            <person name="Lapidus A."/>
            <person name="Cheng J.-F."/>
            <person name="Goodwin L."/>
            <person name="Pitluck S."/>
            <person name="Peters L."/>
            <person name="Ovchinnikova G."/>
            <person name="Zhang X."/>
            <person name="Detter J.C."/>
            <person name="Han C."/>
            <person name="Tapia R."/>
            <person name="Land M."/>
            <person name="Hauser L."/>
            <person name="Kyrpides N."/>
            <person name="Ivanova N."/>
            <person name="Pagani I."/>
            <person name="Vogl K."/>
            <person name="Liu Z."/>
            <person name="Overmann J."/>
            <person name="Frigaard N.-U."/>
            <person name="Bryant D."/>
            <person name="Woyke T."/>
        </authorList>
    </citation>
    <scope>NUCLEOTIDE SEQUENCE [LARGE SCALE GENOMIC DNA]</scope>
    <source>
        <strain evidence="16 17">970</strain>
    </source>
</reference>
<dbReference type="InterPro" id="IPR040690">
    <property type="entry name" value="FtsX_ECD"/>
</dbReference>
<keyword evidence="5 12" id="KW-1003">Cell membrane</keyword>
<sequence length="336" mass="36530">MRGGWTQTVVAAGETPMKQRMRRQRRPFSARFEAWLAHHRESALVTLLRLAAAPFAAGMTVAAMAVALMLPASLYVLTGNLKVLGGYWDGSAAISVFLEPGVDEAAAQALARQWQARSDIARVGVITREQGLAEFREYSGLGAALDQLTENPLPVVISVFPAPQLSGKKALEQLVAGLEQLTDVNFTRLDTEWAHRLQALVELLERALWLLSLALALGVLLVVGNTIRLEIENRRDEIEVMHLVGATTGFIRRPFLYSGAWYGLLSGLAAWGMVWLMVLAMQVPADRLAESYQSVFLLHALDPLASLVLVGGGTALGILGSWFAVGRHLGAMQPSR</sequence>
<accession>H8Z6J6</accession>
<comment type="function">
    <text evidence="12">Part of the ABC transporter FtsEX involved in cellular division.</text>
</comment>